<dbReference type="AlphaFoldDB" id="A0A1R3GWY0"/>
<keyword evidence="1" id="KW-0418">Kinase</keyword>
<keyword evidence="1" id="KW-0808">Transferase</keyword>
<gene>
    <name evidence="1" type="ORF">COLO4_32983</name>
</gene>
<dbReference type="GO" id="GO:0016301">
    <property type="term" value="F:kinase activity"/>
    <property type="evidence" value="ECO:0007669"/>
    <property type="project" value="UniProtKB-KW"/>
</dbReference>
<evidence type="ECO:0000313" key="2">
    <source>
        <dbReference type="Proteomes" id="UP000187203"/>
    </source>
</evidence>
<keyword evidence="2" id="KW-1185">Reference proteome</keyword>
<reference evidence="2" key="1">
    <citation type="submission" date="2013-09" db="EMBL/GenBank/DDBJ databases">
        <title>Corchorus olitorius genome sequencing.</title>
        <authorList>
            <person name="Alam M."/>
            <person name="Haque M.S."/>
            <person name="Islam M.S."/>
            <person name="Emdad E.M."/>
            <person name="Islam M.M."/>
            <person name="Ahmed B."/>
            <person name="Halim A."/>
            <person name="Hossen Q.M.M."/>
            <person name="Hossain M.Z."/>
            <person name="Ahmed R."/>
            <person name="Khan M.M."/>
            <person name="Islam R."/>
            <person name="Rashid M.M."/>
            <person name="Khan S.A."/>
            <person name="Rahman M.S."/>
            <person name="Alam M."/>
            <person name="Yahiya A.S."/>
            <person name="Khan M.S."/>
            <person name="Azam M.S."/>
            <person name="Haque T."/>
            <person name="Lashkar M.Z.H."/>
            <person name="Akhand A.I."/>
            <person name="Morshed G."/>
            <person name="Roy S."/>
            <person name="Uddin K.S."/>
            <person name="Rabeya T."/>
            <person name="Hossain A.S."/>
            <person name="Chowdhury A."/>
            <person name="Snigdha A.R."/>
            <person name="Mortoza M.S."/>
            <person name="Matin S.A."/>
            <person name="Hoque S.M.E."/>
            <person name="Islam M.K."/>
            <person name="Roy D.K."/>
            <person name="Haider R."/>
            <person name="Moosa M.M."/>
            <person name="Elias S.M."/>
            <person name="Hasan A.M."/>
            <person name="Jahan S."/>
            <person name="Shafiuddin M."/>
            <person name="Mahmood N."/>
            <person name="Shommy N.S."/>
        </authorList>
    </citation>
    <scope>NUCLEOTIDE SEQUENCE [LARGE SCALE GENOMIC DNA]</scope>
    <source>
        <strain evidence="2">cv. O-4</strain>
    </source>
</reference>
<evidence type="ECO:0000313" key="1">
    <source>
        <dbReference type="EMBL" id="OMO62628.1"/>
    </source>
</evidence>
<proteinExistence type="predicted"/>
<comment type="caution">
    <text evidence="1">The sequence shown here is derived from an EMBL/GenBank/DDBJ whole genome shotgun (WGS) entry which is preliminary data.</text>
</comment>
<dbReference type="EMBL" id="AWUE01021355">
    <property type="protein sequence ID" value="OMO62628.1"/>
    <property type="molecule type" value="Genomic_DNA"/>
</dbReference>
<name>A0A1R3GWY0_9ROSI</name>
<organism evidence="1 2">
    <name type="scientific">Corchorus olitorius</name>
    <dbReference type="NCBI Taxonomy" id="93759"/>
    <lineage>
        <taxon>Eukaryota</taxon>
        <taxon>Viridiplantae</taxon>
        <taxon>Streptophyta</taxon>
        <taxon>Embryophyta</taxon>
        <taxon>Tracheophyta</taxon>
        <taxon>Spermatophyta</taxon>
        <taxon>Magnoliopsida</taxon>
        <taxon>eudicotyledons</taxon>
        <taxon>Gunneridae</taxon>
        <taxon>Pentapetalae</taxon>
        <taxon>rosids</taxon>
        <taxon>malvids</taxon>
        <taxon>Malvales</taxon>
        <taxon>Malvaceae</taxon>
        <taxon>Grewioideae</taxon>
        <taxon>Apeibeae</taxon>
        <taxon>Corchorus</taxon>
    </lineage>
</organism>
<sequence>MGFMVNTINGLRLKVISKLRTNAREFKGQEFKIKKGGKRCSVCISLWPDMKAASELHVYASLHSNDNLILHCSLCLPSLNVYLWVIQVASDLLKSLNLSCKSLWQKWLNWHLHLRCHKQVSDKDASTQLPCPCFTGENQTIEWAVRLRVTYCIAAA</sequence>
<accession>A0A1R3GWY0</accession>
<protein>
    <submittedName>
        <fullName evidence="1">Serine/threonine-protein kinase</fullName>
    </submittedName>
</protein>
<dbReference type="Proteomes" id="UP000187203">
    <property type="component" value="Unassembled WGS sequence"/>
</dbReference>